<evidence type="ECO:0000256" key="4">
    <source>
        <dbReference type="PIRNR" id="PIRNR005690"/>
    </source>
</evidence>
<dbReference type="GO" id="GO:0005886">
    <property type="term" value="C:plasma membrane"/>
    <property type="evidence" value="ECO:0007669"/>
    <property type="project" value="UniProtKB-SubCell"/>
</dbReference>
<comment type="caution">
    <text evidence="6">The sequence shown here is derived from an EMBL/GenBank/DDBJ whole genome shotgun (WGS) entry which is preliminary data.</text>
</comment>
<dbReference type="AlphaFoldDB" id="A0A7X2J1D7"/>
<organism evidence="6 7">
    <name type="scientific">Metabacillus lacus</name>
    <dbReference type="NCBI Taxonomy" id="1983721"/>
    <lineage>
        <taxon>Bacteria</taxon>
        <taxon>Bacillati</taxon>
        <taxon>Bacillota</taxon>
        <taxon>Bacilli</taxon>
        <taxon>Bacillales</taxon>
        <taxon>Bacillaceae</taxon>
        <taxon>Metabacillus</taxon>
    </lineage>
</organism>
<dbReference type="EMBL" id="WKKI01000023">
    <property type="protein sequence ID" value="MRX72883.1"/>
    <property type="molecule type" value="Genomic_DNA"/>
</dbReference>
<name>A0A7X2J1D7_9BACI</name>
<proteinExistence type="inferred from homology"/>
<feature type="transmembrane region" description="Helical" evidence="5">
    <location>
        <begin position="312"/>
        <end position="334"/>
    </location>
</feature>
<dbReference type="PANTHER" id="PTHR22550">
    <property type="entry name" value="SPORE GERMINATION PROTEIN"/>
    <property type="match status" value="1"/>
</dbReference>
<dbReference type="InterPro" id="IPR004995">
    <property type="entry name" value="Spore_Ger"/>
</dbReference>
<keyword evidence="5" id="KW-0812">Transmembrane</keyword>
<dbReference type="PIRSF" id="PIRSF005690">
    <property type="entry name" value="GerBA"/>
    <property type="match status" value="1"/>
</dbReference>
<dbReference type="InterPro" id="IPR050768">
    <property type="entry name" value="UPF0353/GerABKA_families"/>
</dbReference>
<reference evidence="6 7" key="1">
    <citation type="submission" date="2019-11" db="EMBL/GenBank/DDBJ databases">
        <title>Bacillus lacus genome.</title>
        <authorList>
            <person name="Allen C.J."/>
            <person name="Newman J.D."/>
        </authorList>
    </citation>
    <scope>NUCLEOTIDE SEQUENCE [LARGE SCALE GENOMIC DNA]</scope>
    <source>
        <strain evidence="6 7">KCTC 33946</strain>
    </source>
</reference>
<sequence>MKNTNPENQHPEYDLIKELVDSLRVQKELYSDISENKEVISKVFGDSYDLIVQDMLLGDQTGFICYLSSMADKQKVALEIWQPLSVTYDEQKDAKVIKSLGELKKLLYADRSSSLVTTFHELLWKIVTGHVVISFNGIPEMLALQVGGIEKRTIVEPSTQTILRGPKDGFVEDIQTNMSLIRRRVKNPRIRFEASIIGAESRTTVVLAYINDYTSPKIVEEIRSRMNSINTSAILDSGNVEEFLTDETFTPFPLILNSERPDSIAANLMEGKAAILVDGSPFVLVVPSVFSDFFQATEDYYQPFFMASFVRLIRYIAFMISLILPSLYVALTTFHPELMPTALLISIQAQRESVPVPAVVEILLMELTFEILREAGVRMPRAVGQTVSIVGALVIGQAAVEAGLVSNVLIIIVAFTAISSFVTPIYNFSMSTRLLRFILILGAAMMGLYAVLLLLVVMVIHLTSLRSFGVPYLIPFAPFSKGDQDDVMIRTPIWANRKKPSYLKPQVSEKIQEQDGETT</sequence>
<evidence type="ECO:0000313" key="7">
    <source>
        <dbReference type="Proteomes" id="UP000448867"/>
    </source>
</evidence>
<gene>
    <name evidence="6" type="ORF">GJU40_12105</name>
</gene>
<evidence type="ECO:0000256" key="3">
    <source>
        <dbReference type="ARBA" id="ARBA00023136"/>
    </source>
</evidence>
<dbReference type="GO" id="GO:0009847">
    <property type="term" value="P:spore germination"/>
    <property type="evidence" value="ECO:0007669"/>
    <property type="project" value="UniProtKB-UniRule"/>
</dbReference>
<feature type="transmembrane region" description="Helical" evidence="5">
    <location>
        <begin position="404"/>
        <end position="426"/>
    </location>
</feature>
<comment type="similarity">
    <text evidence="2 4">Belongs to the GerABKA family.</text>
</comment>
<keyword evidence="5" id="KW-1133">Transmembrane helix</keyword>
<comment type="subcellular location">
    <subcellularLocation>
        <location evidence="4">Cell membrane</location>
    </subcellularLocation>
    <subcellularLocation>
        <location evidence="1">Membrane</location>
        <topology evidence="1">Multi-pass membrane protein</topology>
    </subcellularLocation>
</comment>
<feature type="transmembrane region" description="Helical" evidence="5">
    <location>
        <begin position="438"/>
        <end position="462"/>
    </location>
</feature>
<keyword evidence="3 4" id="KW-0472">Membrane</keyword>
<dbReference type="RefSeq" id="WP_154308042.1">
    <property type="nucleotide sequence ID" value="NZ_WKKI01000023.1"/>
</dbReference>
<accession>A0A7X2J1D7</accession>
<dbReference type="Pfam" id="PF03323">
    <property type="entry name" value="GerA"/>
    <property type="match status" value="1"/>
</dbReference>
<evidence type="ECO:0000313" key="6">
    <source>
        <dbReference type="EMBL" id="MRX72883.1"/>
    </source>
</evidence>
<evidence type="ECO:0000256" key="1">
    <source>
        <dbReference type="ARBA" id="ARBA00004141"/>
    </source>
</evidence>
<protein>
    <submittedName>
        <fullName evidence="6">Spore germination protein</fullName>
    </submittedName>
</protein>
<keyword evidence="7" id="KW-1185">Reference proteome</keyword>
<evidence type="ECO:0000256" key="2">
    <source>
        <dbReference type="ARBA" id="ARBA00005278"/>
    </source>
</evidence>
<dbReference type="Proteomes" id="UP000448867">
    <property type="component" value="Unassembled WGS sequence"/>
</dbReference>
<evidence type="ECO:0000256" key="5">
    <source>
        <dbReference type="SAM" id="Phobius"/>
    </source>
</evidence>
<dbReference type="PANTHER" id="PTHR22550:SF5">
    <property type="entry name" value="LEUCINE ZIPPER PROTEIN 4"/>
    <property type="match status" value="1"/>
</dbReference>
<dbReference type="OrthoDB" id="9772630at2"/>